<comment type="subcellular location">
    <subcellularLocation>
        <location evidence="1">Nucleus</location>
        <location evidence="1">Nucleolus</location>
    </subcellularLocation>
</comment>
<keyword evidence="2 4" id="KW-0694">RNA-binding</keyword>
<organism evidence="7 8">
    <name type="scientific">Orchesella cincta</name>
    <name type="common">Springtail</name>
    <name type="synonym">Podura cincta</name>
    <dbReference type="NCBI Taxonomy" id="48709"/>
    <lineage>
        <taxon>Eukaryota</taxon>
        <taxon>Metazoa</taxon>
        <taxon>Ecdysozoa</taxon>
        <taxon>Arthropoda</taxon>
        <taxon>Hexapoda</taxon>
        <taxon>Collembola</taxon>
        <taxon>Entomobryomorpha</taxon>
        <taxon>Entomobryoidea</taxon>
        <taxon>Orchesellidae</taxon>
        <taxon>Orchesellinae</taxon>
        <taxon>Orchesella</taxon>
    </lineage>
</organism>
<evidence type="ECO:0000256" key="4">
    <source>
        <dbReference type="PROSITE-ProRule" id="PRU00176"/>
    </source>
</evidence>
<reference evidence="7 8" key="1">
    <citation type="journal article" date="2016" name="Genome Biol. Evol.">
        <title>Gene Family Evolution Reflects Adaptation to Soil Environmental Stressors in the Genome of the Collembolan Orchesella cincta.</title>
        <authorList>
            <person name="Faddeeva-Vakhrusheva A."/>
            <person name="Derks M.F."/>
            <person name="Anvar S.Y."/>
            <person name="Agamennone V."/>
            <person name="Suring W."/>
            <person name="Smit S."/>
            <person name="van Straalen N.M."/>
            <person name="Roelofs D."/>
        </authorList>
    </citation>
    <scope>NUCLEOTIDE SEQUENCE [LARGE SCALE GENOMIC DNA]</scope>
    <source>
        <tissue evidence="7">Mixed pool</tissue>
    </source>
</reference>
<dbReference type="InterPro" id="IPR012677">
    <property type="entry name" value="Nucleotide-bd_a/b_plait_sf"/>
</dbReference>
<keyword evidence="3" id="KW-0539">Nucleus</keyword>
<evidence type="ECO:0000256" key="2">
    <source>
        <dbReference type="ARBA" id="ARBA00022884"/>
    </source>
</evidence>
<dbReference type="Pfam" id="PF00076">
    <property type="entry name" value="RRM_1"/>
    <property type="match status" value="1"/>
</dbReference>
<dbReference type="OrthoDB" id="21467at2759"/>
<proteinExistence type="predicted"/>
<evidence type="ECO:0000256" key="5">
    <source>
        <dbReference type="SAM" id="MobiDB-lite"/>
    </source>
</evidence>
<dbReference type="PANTHER" id="PTHR46754">
    <property type="entry name" value="MKI67 FHA DOMAIN-INTERACTING NUCLEOLAR PHOSPHOPROTEIN"/>
    <property type="match status" value="1"/>
</dbReference>
<dbReference type="PROSITE" id="PS50102">
    <property type="entry name" value="RRM"/>
    <property type="match status" value="1"/>
</dbReference>
<dbReference type="SUPFAM" id="SSF54928">
    <property type="entry name" value="RNA-binding domain, RBD"/>
    <property type="match status" value="1"/>
</dbReference>
<dbReference type="CDD" id="cd12307">
    <property type="entry name" value="RRM_NIFK_like"/>
    <property type="match status" value="1"/>
</dbReference>
<protein>
    <submittedName>
        <fullName evidence="7">MKI67 FHA domain-interacting nucleolar phosphoprotein</fullName>
    </submittedName>
</protein>
<feature type="compositionally biased region" description="Acidic residues" evidence="5">
    <location>
        <begin position="206"/>
        <end position="237"/>
    </location>
</feature>
<comment type="caution">
    <text evidence="7">The sequence shown here is derived from an EMBL/GenBank/DDBJ whole genome shotgun (WGS) entry which is preliminary data.</text>
</comment>
<feature type="non-terminal residue" evidence="7">
    <location>
        <position position="421"/>
    </location>
</feature>
<feature type="compositionally biased region" description="Polar residues" evidence="5">
    <location>
        <begin position="359"/>
        <end position="374"/>
    </location>
</feature>
<gene>
    <name evidence="7" type="ORF">Ocin01_13262</name>
</gene>
<feature type="compositionally biased region" description="Basic and acidic residues" evidence="5">
    <location>
        <begin position="193"/>
        <end position="205"/>
    </location>
</feature>
<dbReference type="STRING" id="48709.A0A1D2MKI3"/>
<dbReference type="Gene3D" id="3.30.70.330">
    <property type="match status" value="1"/>
</dbReference>
<dbReference type="EMBL" id="LJIJ01000997">
    <property type="protein sequence ID" value="ODM93415.1"/>
    <property type="molecule type" value="Genomic_DNA"/>
</dbReference>
<dbReference type="SMART" id="SM00360">
    <property type="entry name" value="RRM"/>
    <property type="match status" value="1"/>
</dbReference>
<accession>A0A1D2MKI3</accession>
<keyword evidence="8" id="KW-1185">Reference proteome</keyword>
<feature type="region of interest" description="Disordered" evidence="5">
    <location>
        <begin position="193"/>
        <end position="421"/>
    </location>
</feature>
<dbReference type="GO" id="GO:0005730">
    <property type="term" value="C:nucleolus"/>
    <property type="evidence" value="ECO:0007669"/>
    <property type="project" value="UniProtKB-SubCell"/>
</dbReference>
<dbReference type="InterPro" id="IPR035979">
    <property type="entry name" value="RBD_domain_sf"/>
</dbReference>
<evidence type="ECO:0000256" key="1">
    <source>
        <dbReference type="ARBA" id="ARBA00004604"/>
    </source>
</evidence>
<dbReference type="GO" id="GO:0003723">
    <property type="term" value="F:RNA binding"/>
    <property type="evidence" value="ECO:0007669"/>
    <property type="project" value="UniProtKB-UniRule"/>
</dbReference>
<dbReference type="Proteomes" id="UP000094527">
    <property type="component" value="Unassembled WGS sequence"/>
</dbReference>
<feature type="compositionally biased region" description="Basic residues" evidence="5">
    <location>
        <begin position="410"/>
        <end position="421"/>
    </location>
</feature>
<evidence type="ECO:0000313" key="8">
    <source>
        <dbReference type="Proteomes" id="UP000094527"/>
    </source>
</evidence>
<evidence type="ECO:0000313" key="7">
    <source>
        <dbReference type="EMBL" id="ODM93415.1"/>
    </source>
</evidence>
<dbReference type="AlphaFoldDB" id="A0A1D2MKI3"/>
<dbReference type="InterPro" id="IPR000504">
    <property type="entry name" value="RRM_dom"/>
</dbReference>
<feature type="compositionally biased region" description="Polar residues" evidence="5">
    <location>
        <begin position="284"/>
        <end position="295"/>
    </location>
</feature>
<evidence type="ECO:0000259" key="6">
    <source>
        <dbReference type="PROSITE" id="PS50102"/>
    </source>
</evidence>
<name>A0A1D2MKI3_ORCCI</name>
<feature type="domain" description="RRM" evidence="6">
    <location>
        <begin position="41"/>
        <end position="120"/>
    </location>
</feature>
<evidence type="ECO:0000256" key="3">
    <source>
        <dbReference type="ARBA" id="ARBA00023242"/>
    </source>
</evidence>
<sequence>MTDVGSEDIALAKSKQTALTKAVKRVKKELQMTIRHQKVNGGLSCSRTFHMGFYEKEIKSYFTQFGKVLRVRVGRSQKTGKSRGYAFVEFEFEEVAKIAAEAMNNYLMFERLIKCEVLSSDVNAKNISEDNYPKLLARKKEKAKRDLELTEEEGQDVLQQRLQKVEEQNKRLAKLGIPYEFKVGKTVVGEKAAAKAERKTKKVEEKVEEEDDESVSIDDDDNMEQGDSDDDSEDNDSVLEYVASMFPTPVKSKLQSPKIAEAETKKTPLKNLKFSPKMLRSRKSQGVPTVETKNTPGKKARTSDLPKISPKQLRSRKSQGQTLQAATPAEIKSTPTPRKKDNVSDLPKISPKHLRNRKSQGPNVQTPVAETNKTPGKKTKASELPKISPKLLRSRKSEAVLTPLKEKTPSKAKKGGRKSVL</sequence>